<dbReference type="RefSeq" id="WP_103682709.1">
    <property type="nucleotide sequence ID" value="NZ_PQGG01000005.1"/>
</dbReference>
<keyword evidence="1" id="KW-0812">Transmembrane</keyword>
<proteinExistence type="predicted"/>
<sequence>MNVDSKEKHPGPTNKTAELVVTIGVWVGLLGLPFGLVVTGSQLLLSPKGWPDIGIALTLFFGATLMLSIWKFK</sequence>
<name>A0A2S4HKE9_9GAMM</name>
<keyword evidence="1" id="KW-0472">Membrane</keyword>
<organism evidence="2 3">
    <name type="scientific">Zhongshania marina</name>
    <dbReference type="NCBI Taxonomy" id="2304603"/>
    <lineage>
        <taxon>Bacteria</taxon>
        <taxon>Pseudomonadati</taxon>
        <taxon>Pseudomonadota</taxon>
        <taxon>Gammaproteobacteria</taxon>
        <taxon>Cellvibrionales</taxon>
        <taxon>Spongiibacteraceae</taxon>
        <taxon>Zhongshania</taxon>
    </lineage>
</organism>
<evidence type="ECO:0000313" key="3">
    <source>
        <dbReference type="Proteomes" id="UP000237222"/>
    </source>
</evidence>
<dbReference type="AlphaFoldDB" id="A0A2S4HKE9"/>
<dbReference type="Proteomes" id="UP000237222">
    <property type="component" value="Unassembled WGS sequence"/>
</dbReference>
<dbReference type="EMBL" id="PQGG01000005">
    <property type="protein sequence ID" value="POP54468.1"/>
    <property type="molecule type" value="Genomic_DNA"/>
</dbReference>
<comment type="caution">
    <text evidence="2">The sequence shown here is derived from an EMBL/GenBank/DDBJ whole genome shotgun (WGS) entry which is preliminary data.</text>
</comment>
<protein>
    <submittedName>
        <fullName evidence="2">Uncharacterized protein</fullName>
    </submittedName>
</protein>
<gene>
    <name evidence="2" type="ORF">C0068_01395</name>
</gene>
<feature type="transmembrane region" description="Helical" evidence="1">
    <location>
        <begin position="20"/>
        <end position="41"/>
    </location>
</feature>
<keyword evidence="1" id="KW-1133">Transmembrane helix</keyword>
<reference evidence="2" key="1">
    <citation type="submission" date="2018-01" db="EMBL/GenBank/DDBJ databases">
        <authorList>
            <person name="Yu X.-D."/>
        </authorList>
    </citation>
    <scope>NUCLEOTIDE SEQUENCE</scope>
    <source>
        <strain evidence="2">ZX-21</strain>
    </source>
</reference>
<evidence type="ECO:0000256" key="1">
    <source>
        <dbReference type="SAM" id="Phobius"/>
    </source>
</evidence>
<evidence type="ECO:0000313" key="2">
    <source>
        <dbReference type="EMBL" id="POP54468.1"/>
    </source>
</evidence>
<feature type="transmembrane region" description="Helical" evidence="1">
    <location>
        <begin position="53"/>
        <end position="70"/>
    </location>
</feature>
<accession>A0A2S4HKE9</accession>